<feature type="compositionally biased region" description="Basic and acidic residues" evidence="1">
    <location>
        <begin position="446"/>
        <end position="461"/>
    </location>
</feature>
<evidence type="ECO:0000313" key="3">
    <source>
        <dbReference type="Proteomes" id="UP000234585"/>
    </source>
</evidence>
<protein>
    <submittedName>
        <fullName evidence="2">Uncharacterized protein</fullName>
    </submittedName>
</protein>
<feature type="compositionally biased region" description="Polar residues" evidence="1">
    <location>
        <begin position="641"/>
        <end position="650"/>
    </location>
</feature>
<sequence>MSGSGSRAALDKQQSALLVEELASLLECLSPEGTEVITRIHQIVETLQDREKSINERSLYRKLLLAVEGNRHNIIHTLSTHPLHYIAYLLIDSGNGDCQSRGLYLLMVCLCSEDRYPVGPRHDGEISLPIDESSRQLRKKLVDKLSEIFHDGQRDDHSRKLAGKILVDMLLESKGLGQVDLKPLWMKIDSVPDNTVLGFFAGLITHKLLSLTDSRESTPTLVLTVTESPFSTYLEKIQSDPPRFLADMAAMIGRCPIVCAREQSSILQTQVTTCILRSVSIDMKSLANNMVLATLSPTELTFIYSPADECNGYFEYLEVSFPNPRYIHTSFNMNDAKNQHLILYIDDASLVFRNGHKQRGDKLTIRMDSSDDLSELKERMRSLTGEDTQANTSGSMIRRSSSMIITLDSIEEIARKSLNERAHEESLIFNEAQGPDGAITGISRDSNQESHSHQETSHLGDAEITQASPPKCDMSQRQEQNRETPIKEQLEGVSEYSNEDQSKLPSVALGRGLEIGEHISMEYEMMTPAAEETGKHRSQLTSPQKSKSPPQTIRVKSPDRSIEVAKNESQGEKDSHDLSFRRNSKCLLPNTQESLIFPLRRPKRKVYNLNSKAAVDWDEDLRPSDEADEAEPPPKRLSRVGFTSVTSLISSPFPGDEPLFQPKPKGPVKRQKPTKAKSLATGKKTCARKTKSQKKKKVETAPKPCLQLDIASETVQQPQDDRYGDTEMTSDNGLCLTDGDKQTQFSNLDGLPDLGIEVAAVLAETDTTLVDVADTSKSMLCNEDGDLAGSTPEKIHYTDADLGQSDGDRARKVDNELNKNLSQDFEQRESLNEGRGLAMGKRLAAALRGSAATSHEVDHHDASSIDIDTNEKIDNNGSLETISPAHPATAQDVDIVPTAEKYNVESVKSTCVTGIQVTDGTGTPTLVPPEKPSLQYTEEVLHALTEGSNRPDSEALDKKPKAEELRYSDVNLEENSSRTHSTCQTHKRPLNSIPGLRGDDCTKCSTVEKERGLTTDTLSNIFRANSQAQLRHPKRRSEISRTTIVDGNGSPRLFPQTEHGHQSHSRYSWPKKEPISAIDKCSSLAHPTSSDIVSQARSLSNDLIRAFFVSREKLGIHSDNYAREKCAISRESSVSSFNTMDCTIAGCLDNGHEATPPDDRDIADRVNKLSPGRDRLQVQPRLGQHQREESLTTDQPVLLQTVQEMTGNEFSGSSKIGSADGKEYLLCQLEQERKTITEALETYRRQCHRVLDQLFEAQKEQIRVCREGMEGVQRHHADICREVTDRLEANERSLLTSAEWKVFKRGSERPSRPSPR</sequence>
<feature type="compositionally biased region" description="Basic residues" evidence="1">
    <location>
        <begin position="685"/>
        <end position="697"/>
    </location>
</feature>
<accession>A0A2I2FLS2</accession>
<reference evidence="2 3" key="1">
    <citation type="submission" date="2017-12" db="EMBL/GenBank/DDBJ databases">
        <authorList>
            <consortium name="DOE Joint Genome Institute"/>
            <person name="Haridas S."/>
            <person name="Kjaerbolling I."/>
            <person name="Vesth T.C."/>
            <person name="Frisvad J.C."/>
            <person name="Nybo J.L."/>
            <person name="Theobald S."/>
            <person name="Kuo A."/>
            <person name="Bowyer P."/>
            <person name="Matsuda Y."/>
            <person name="Mondo S."/>
            <person name="Lyhne E.K."/>
            <person name="Kogle M.E."/>
            <person name="Clum A."/>
            <person name="Lipzen A."/>
            <person name="Salamov A."/>
            <person name="Ngan C.Y."/>
            <person name="Daum C."/>
            <person name="Chiniquy J."/>
            <person name="Barry K."/>
            <person name="LaButti K."/>
            <person name="Simmons B.A."/>
            <person name="Magnuson J.K."/>
            <person name="Mortensen U.H."/>
            <person name="Larsen T.O."/>
            <person name="Grigoriev I.V."/>
            <person name="Baker S.E."/>
            <person name="Andersen M.R."/>
            <person name="Nordberg H.P."/>
            <person name="Cantor M.N."/>
            <person name="Hua S.X."/>
        </authorList>
    </citation>
    <scope>NUCLEOTIDE SEQUENCE [LARGE SCALE GENOMIC DNA]</scope>
    <source>
        <strain evidence="2 3">CBS 102.13</strain>
    </source>
</reference>
<evidence type="ECO:0000313" key="2">
    <source>
        <dbReference type="EMBL" id="PLB41560.1"/>
    </source>
</evidence>
<feature type="region of interest" description="Disordered" evidence="1">
    <location>
        <begin position="530"/>
        <end position="581"/>
    </location>
</feature>
<feature type="region of interest" description="Disordered" evidence="1">
    <location>
        <begin position="1047"/>
        <end position="1070"/>
    </location>
</feature>
<feature type="compositionally biased region" description="Polar residues" evidence="1">
    <location>
        <begin position="539"/>
        <end position="551"/>
    </location>
</feature>
<feature type="compositionally biased region" description="Basic and acidic residues" evidence="1">
    <location>
        <begin position="556"/>
        <end position="580"/>
    </location>
</feature>
<feature type="region of interest" description="Disordered" evidence="1">
    <location>
        <begin position="1170"/>
        <end position="1192"/>
    </location>
</feature>
<keyword evidence="3" id="KW-1185">Reference proteome</keyword>
<feature type="compositionally biased region" description="Basic residues" evidence="1">
    <location>
        <begin position="666"/>
        <end position="675"/>
    </location>
</feature>
<dbReference type="RefSeq" id="XP_024675572.1">
    <property type="nucleotide sequence ID" value="XM_024817737.1"/>
</dbReference>
<gene>
    <name evidence="2" type="ORF">BDW47DRAFT_133088</name>
</gene>
<dbReference type="Proteomes" id="UP000234585">
    <property type="component" value="Unassembled WGS sequence"/>
</dbReference>
<feature type="region of interest" description="Disordered" evidence="1">
    <location>
        <begin position="620"/>
        <end position="701"/>
    </location>
</feature>
<feature type="compositionally biased region" description="Basic and acidic residues" evidence="1">
    <location>
        <begin position="474"/>
        <end position="490"/>
    </location>
</feature>
<dbReference type="OrthoDB" id="5374844at2759"/>
<dbReference type="EMBL" id="KZ559120">
    <property type="protein sequence ID" value="PLB41560.1"/>
    <property type="molecule type" value="Genomic_DNA"/>
</dbReference>
<evidence type="ECO:0000256" key="1">
    <source>
        <dbReference type="SAM" id="MobiDB-lite"/>
    </source>
</evidence>
<feature type="region of interest" description="Disordered" evidence="1">
    <location>
        <begin position="428"/>
        <end position="507"/>
    </location>
</feature>
<proteinExistence type="predicted"/>
<organism evidence="2 3">
    <name type="scientific">Aspergillus candidus</name>
    <dbReference type="NCBI Taxonomy" id="41067"/>
    <lineage>
        <taxon>Eukaryota</taxon>
        <taxon>Fungi</taxon>
        <taxon>Dikarya</taxon>
        <taxon>Ascomycota</taxon>
        <taxon>Pezizomycotina</taxon>
        <taxon>Eurotiomycetes</taxon>
        <taxon>Eurotiomycetidae</taxon>
        <taxon>Eurotiales</taxon>
        <taxon>Aspergillaceae</taxon>
        <taxon>Aspergillus</taxon>
        <taxon>Aspergillus subgen. Circumdati</taxon>
    </lineage>
</organism>
<name>A0A2I2FLS2_ASPCN</name>
<dbReference type="GeneID" id="36524897"/>
<dbReference type="STRING" id="41067.A0A2I2FLS2"/>